<gene>
    <name evidence="2" type="ORF">SKAU_G00356440</name>
</gene>
<organism evidence="2 3">
    <name type="scientific">Synaphobranchus kaupii</name>
    <name type="common">Kaup's arrowtooth eel</name>
    <dbReference type="NCBI Taxonomy" id="118154"/>
    <lineage>
        <taxon>Eukaryota</taxon>
        <taxon>Metazoa</taxon>
        <taxon>Chordata</taxon>
        <taxon>Craniata</taxon>
        <taxon>Vertebrata</taxon>
        <taxon>Euteleostomi</taxon>
        <taxon>Actinopterygii</taxon>
        <taxon>Neopterygii</taxon>
        <taxon>Teleostei</taxon>
        <taxon>Anguilliformes</taxon>
        <taxon>Synaphobranchidae</taxon>
        <taxon>Synaphobranchus</taxon>
    </lineage>
</organism>
<feature type="region of interest" description="Disordered" evidence="1">
    <location>
        <begin position="15"/>
        <end position="103"/>
    </location>
</feature>
<proteinExistence type="predicted"/>
<evidence type="ECO:0000313" key="3">
    <source>
        <dbReference type="Proteomes" id="UP001152622"/>
    </source>
</evidence>
<dbReference type="AlphaFoldDB" id="A0A9Q1EHE4"/>
<comment type="caution">
    <text evidence="2">The sequence shown here is derived from an EMBL/GenBank/DDBJ whole genome shotgun (WGS) entry which is preliminary data.</text>
</comment>
<protein>
    <submittedName>
        <fullName evidence="2">Uncharacterized protein</fullName>
    </submittedName>
</protein>
<evidence type="ECO:0000256" key="1">
    <source>
        <dbReference type="SAM" id="MobiDB-lite"/>
    </source>
</evidence>
<accession>A0A9Q1EHE4</accession>
<sequence length="117" mass="12850">MEVFEIKQVPRAWLRSPAHRGWGAHSLPPSPLDSQETNARRSRSLPHHAISRTAEARGGNPGAWLRGRGQKTEQSNLSVTLADDKTHTALASPGQPPIPPRTRLAAHSFGWLSGRLR</sequence>
<name>A0A9Q1EHE4_SYNKA</name>
<keyword evidence="3" id="KW-1185">Reference proteome</keyword>
<evidence type="ECO:0000313" key="2">
    <source>
        <dbReference type="EMBL" id="KAJ8338858.1"/>
    </source>
</evidence>
<reference evidence="2" key="1">
    <citation type="journal article" date="2023" name="Science">
        <title>Genome structures resolve the early diversification of teleost fishes.</title>
        <authorList>
            <person name="Parey E."/>
            <person name="Louis A."/>
            <person name="Montfort J."/>
            <person name="Bouchez O."/>
            <person name="Roques C."/>
            <person name="Iampietro C."/>
            <person name="Lluch J."/>
            <person name="Castinel A."/>
            <person name="Donnadieu C."/>
            <person name="Desvignes T."/>
            <person name="Floi Bucao C."/>
            <person name="Jouanno E."/>
            <person name="Wen M."/>
            <person name="Mejri S."/>
            <person name="Dirks R."/>
            <person name="Jansen H."/>
            <person name="Henkel C."/>
            <person name="Chen W.J."/>
            <person name="Zahm M."/>
            <person name="Cabau C."/>
            <person name="Klopp C."/>
            <person name="Thompson A.W."/>
            <person name="Robinson-Rechavi M."/>
            <person name="Braasch I."/>
            <person name="Lecointre G."/>
            <person name="Bobe J."/>
            <person name="Postlethwait J.H."/>
            <person name="Berthelot C."/>
            <person name="Roest Crollius H."/>
            <person name="Guiguen Y."/>
        </authorList>
    </citation>
    <scope>NUCLEOTIDE SEQUENCE</scope>
    <source>
        <strain evidence="2">WJC10195</strain>
    </source>
</reference>
<feature type="compositionally biased region" description="Basic residues" evidence="1">
    <location>
        <begin position="40"/>
        <end position="50"/>
    </location>
</feature>
<dbReference type="EMBL" id="JAINUF010000017">
    <property type="protein sequence ID" value="KAJ8338858.1"/>
    <property type="molecule type" value="Genomic_DNA"/>
</dbReference>
<dbReference type="Proteomes" id="UP001152622">
    <property type="component" value="Chromosome 17"/>
</dbReference>